<protein>
    <submittedName>
        <fullName evidence="3">Fibroblast growth factor</fullName>
    </submittedName>
</protein>
<evidence type="ECO:0000313" key="2">
    <source>
        <dbReference type="Proteomes" id="UP000887561"/>
    </source>
</evidence>
<dbReference type="Pfam" id="PF00167">
    <property type="entry name" value="FGF"/>
    <property type="match status" value="2"/>
</dbReference>
<keyword evidence="2" id="KW-1185">Reference proteome</keyword>
<dbReference type="Proteomes" id="UP000887561">
    <property type="component" value="Unplaced"/>
</dbReference>
<dbReference type="PRINTS" id="PR00262">
    <property type="entry name" value="IL1HBGF"/>
</dbReference>
<dbReference type="SUPFAM" id="SSF50353">
    <property type="entry name" value="Cytokine"/>
    <property type="match status" value="1"/>
</dbReference>
<dbReference type="InterPro" id="IPR056378">
    <property type="entry name" value="Let-756-like_FGF"/>
</dbReference>
<evidence type="ECO:0000256" key="1">
    <source>
        <dbReference type="ARBA" id="ARBA00007936"/>
    </source>
</evidence>
<dbReference type="Gene3D" id="2.80.10.50">
    <property type="match status" value="2"/>
</dbReference>
<dbReference type="WBParaSite" id="scaffold19215_cov146.g19157">
    <property type="protein sequence ID" value="scaffold19215_cov146.g19157"/>
    <property type="gene ID" value="scaffold19215_cov146.g19157"/>
</dbReference>
<comment type="similarity">
    <text evidence="1">Belongs to the heparin-binding growth factors family.</text>
</comment>
<dbReference type="GO" id="GO:0008083">
    <property type="term" value="F:growth factor activity"/>
    <property type="evidence" value="ECO:0007669"/>
    <property type="project" value="InterPro"/>
</dbReference>
<accession>A0A915LTR8</accession>
<dbReference type="CDD" id="cd00058">
    <property type="entry name" value="beta-trefoil_FGF"/>
    <property type="match status" value="1"/>
</dbReference>
<dbReference type="PANTHER" id="PTHR11486">
    <property type="entry name" value="FIBROBLAST GROWTH FACTOR"/>
    <property type="match status" value="1"/>
</dbReference>
<dbReference type="InterPro" id="IPR008996">
    <property type="entry name" value="IL1/FGF"/>
</dbReference>
<evidence type="ECO:0000313" key="3">
    <source>
        <dbReference type="WBParaSite" id="scaffold19215_cov146.g19157"/>
    </source>
</evidence>
<name>A0A915LTR8_MELJA</name>
<dbReference type="SMART" id="SM00442">
    <property type="entry name" value="FGF"/>
    <property type="match status" value="1"/>
</dbReference>
<dbReference type="InterPro" id="IPR002209">
    <property type="entry name" value="Fibroblast_GF_fam"/>
</dbReference>
<proteinExistence type="inferred from homology"/>
<sequence>DKLRYEHAHRRGALYCQSGTWLEMTGDNEGRVNVRGTRNQNQLTIFEFLAVAFGLVSIRAVDNQHFLCMDSKGQLYAASENNFSAECAFLEEMRKFLKEACLLELITFDPNPQVYNLYSSCAHGYPKRPWFVALSRTGKPRRGKSTRRGQSSTHFVLIDGGGRQGNPLDSLGHARSRADWLINWRNFYEIDNQHKIRGRKLPPTNNLNIKKPKLRWELIKSVDGGDEFRKRRSKISGKEK</sequence>
<dbReference type="AlphaFoldDB" id="A0A915LTR8"/>
<reference evidence="3" key="1">
    <citation type="submission" date="2022-11" db="UniProtKB">
        <authorList>
            <consortium name="WormBaseParasite"/>
        </authorList>
    </citation>
    <scope>IDENTIFICATION</scope>
</reference>
<organism evidence="2 3">
    <name type="scientific">Meloidogyne javanica</name>
    <name type="common">Root-knot nematode worm</name>
    <dbReference type="NCBI Taxonomy" id="6303"/>
    <lineage>
        <taxon>Eukaryota</taxon>
        <taxon>Metazoa</taxon>
        <taxon>Ecdysozoa</taxon>
        <taxon>Nematoda</taxon>
        <taxon>Chromadorea</taxon>
        <taxon>Rhabditida</taxon>
        <taxon>Tylenchina</taxon>
        <taxon>Tylenchomorpha</taxon>
        <taxon>Tylenchoidea</taxon>
        <taxon>Meloidogynidae</taxon>
        <taxon>Meloidogyninae</taxon>
        <taxon>Meloidogyne</taxon>
        <taxon>Meloidogyne incognita group</taxon>
    </lineage>
</organism>